<reference evidence="2" key="1">
    <citation type="journal article" date="2014" name="Int. J. Syst. Evol. Microbiol.">
        <title>Complete genome sequence of Corynebacterium casei LMG S-19264T (=DSM 44701T), isolated from a smear-ripened cheese.</title>
        <authorList>
            <consortium name="US DOE Joint Genome Institute (JGI-PGF)"/>
            <person name="Walter F."/>
            <person name="Albersmeier A."/>
            <person name="Kalinowski J."/>
            <person name="Ruckert C."/>
        </authorList>
    </citation>
    <scope>NUCLEOTIDE SEQUENCE</scope>
    <source>
        <strain evidence="2">JCM 14719</strain>
    </source>
</reference>
<accession>A0A8J3B8Z3</accession>
<dbReference type="RefSeq" id="WP_054669176.1">
    <property type="nucleotide sequence ID" value="NZ_BMOF01000005.1"/>
</dbReference>
<protein>
    <submittedName>
        <fullName evidence="2">Uncharacterized protein</fullName>
    </submittedName>
</protein>
<feature type="region of interest" description="Disordered" evidence="1">
    <location>
        <begin position="62"/>
        <end position="81"/>
    </location>
</feature>
<organism evidence="2 3">
    <name type="scientific">Calditerricola satsumensis</name>
    <dbReference type="NCBI Taxonomy" id="373054"/>
    <lineage>
        <taxon>Bacteria</taxon>
        <taxon>Bacillati</taxon>
        <taxon>Bacillota</taxon>
        <taxon>Bacilli</taxon>
        <taxon>Bacillales</taxon>
        <taxon>Bacillaceae</taxon>
        <taxon>Calditerricola</taxon>
    </lineage>
</organism>
<comment type="caution">
    <text evidence="2">The sequence shown here is derived from an EMBL/GenBank/DDBJ whole genome shotgun (WGS) entry which is preliminary data.</text>
</comment>
<evidence type="ECO:0000313" key="3">
    <source>
        <dbReference type="Proteomes" id="UP000637720"/>
    </source>
</evidence>
<evidence type="ECO:0000256" key="1">
    <source>
        <dbReference type="SAM" id="MobiDB-lite"/>
    </source>
</evidence>
<proteinExistence type="predicted"/>
<reference evidence="2" key="2">
    <citation type="submission" date="2020-09" db="EMBL/GenBank/DDBJ databases">
        <authorList>
            <person name="Sun Q."/>
            <person name="Ohkuma M."/>
        </authorList>
    </citation>
    <scope>NUCLEOTIDE SEQUENCE</scope>
    <source>
        <strain evidence="2">JCM 14719</strain>
    </source>
</reference>
<name>A0A8J3B8Z3_9BACI</name>
<dbReference type="Proteomes" id="UP000637720">
    <property type="component" value="Unassembled WGS sequence"/>
</dbReference>
<sequence length="81" mass="8945">MRRHRRQEARFAAKAKWIDRALIAAVLALLAATVVAQLLLAADPLRAWLSEVDRREGLGVGAELPIPAQTPGKERPLRTPE</sequence>
<dbReference type="EMBL" id="BMOF01000005">
    <property type="protein sequence ID" value="GGJ94081.1"/>
    <property type="molecule type" value="Genomic_DNA"/>
</dbReference>
<dbReference type="AlphaFoldDB" id="A0A8J3B8Z3"/>
<keyword evidence="3" id="KW-1185">Reference proteome</keyword>
<feature type="compositionally biased region" description="Basic and acidic residues" evidence="1">
    <location>
        <begin position="72"/>
        <end position="81"/>
    </location>
</feature>
<gene>
    <name evidence="2" type="ORF">GCM10007043_04830</name>
</gene>
<evidence type="ECO:0000313" key="2">
    <source>
        <dbReference type="EMBL" id="GGJ94081.1"/>
    </source>
</evidence>